<protein>
    <recommendedName>
        <fullName evidence="1">Transcription regulator TrmB N-terminal domain-containing protein</fullName>
    </recommendedName>
</protein>
<evidence type="ECO:0000259" key="1">
    <source>
        <dbReference type="Pfam" id="PF01978"/>
    </source>
</evidence>
<evidence type="ECO:0000313" key="3">
    <source>
        <dbReference type="Proteomes" id="UP000178406"/>
    </source>
</evidence>
<dbReference type="InterPro" id="IPR036388">
    <property type="entry name" value="WH-like_DNA-bd_sf"/>
</dbReference>
<accession>A0A1F5WEF5</accession>
<reference evidence="2 3" key="1">
    <citation type="journal article" date="2016" name="Nat. Commun.">
        <title>Thousands of microbial genomes shed light on interconnected biogeochemical processes in an aquifer system.</title>
        <authorList>
            <person name="Anantharaman K."/>
            <person name="Brown C.T."/>
            <person name="Hug L.A."/>
            <person name="Sharon I."/>
            <person name="Castelle C.J."/>
            <person name="Probst A.J."/>
            <person name="Thomas B.C."/>
            <person name="Singh A."/>
            <person name="Wilkins M.J."/>
            <person name="Karaoz U."/>
            <person name="Brodie E.L."/>
            <person name="Williams K.H."/>
            <person name="Hubbard S.S."/>
            <person name="Banfield J.F."/>
        </authorList>
    </citation>
    <scope>NUCLEOTIDE SEQUENCE [LARGE SCALE GENOMIC DNA]</scope>
</reference>
<dbReference type="InterPro" id="IPR036390">
    <property type="entry name" value="WH_DNA-bd_sf"/>
</dbReference>
<dbReference type="EMBL" id="MFHQ01000031">
    <property type="protein sequence ID" value="OGF74003.1"/>
    <property type="molecule type" value="Genomic_DNA"/>
</dbReference>
<proteinExistence type="predicted"/>
<feature type="domain" description="Transcription regulator TrmB N-terminal" evidence="1">
    <location>
        <begin position="7"/>
        <end position="80"/>
    </location>
</feature>
<gene>
    <name evidence="2" type="ORF">A3J56_02290</name>
</gene>
<dbReference type="PANTHER" id="PTHR34293">
    <property type="entry name" value="HTH-TYPE TRANSCRIPTIONAL REGULATOR TRMBL2"/>
    <property type="match status" value="1"/>
</dbReference>
<sequence>MIELLIKIGFSENEARVYHALLELGNATAQQVAQRADVNRPTTYVQLDRLMKLGLASSFEKASERKNGKSKTYFRAEDPEHIKGVLEKEENQVKERGKSLEELLPRIEQLFVSSGDRPRVRFFEGIEGIHTMQEEFLKSGGLLVEGVTSWDDVLKINPAHQETYRPKRIQKGMRSRVIYTSSHGPVLQHEDPASLRESRYVSSDSFPIHADISVSGNRIAFVVLKEKPFGVIIENADIAKTVQTFFKLAWAGTNEKGAA</sequence>
<dbReference type="PANTHER" id="PTHR34293:SF1">
    <property type="entry name" value="HTH-TYPE TRANSCRIPTIONAL REGULATOR TRMBL2"/>
    <property type="match status" value="1"/>
</dbReference>
<evidence type="ECO:0000313" key="2">
    <source>
        <dbReference type="EMBL" id="OGF74003.1"/>
    </source>
</evidence>
<comment type="caution">
    <text evidence="2">The sequence shown here is derived from an EMBL/GenBank/DDBJ whole genome shotgun (WGS) entry which is preliminary data.</text>
</comment>
<dbReference type="Pfam" id="PF01978">
    <property type="entry name" value="TrmB"/>
    <property type="match status" value="1"/>
</dbReference>
<dbReference type="AlphaFoldDB" id="A0A1F5WEF5"/>
<dbReference type="Gene3D" id="1.10.10.10">
    <property type="entry name" value="Winged helix-like DNA-binding domain superfamily/Winged helix DNA-binding domain"/>
    <property type="match status" value="1"/>
</dbReference>
<dbReference type="InterPro" id="IPR051797">
    <property type="entry name" value="TrmB-like"/>
</dbReference>
<dbReference type="InterPro" id="IPR002831">
    <property type="entry name" value="Tscrpt_reg_TrmB_N"/>
</dbReference>
<organism evidence="2 3">
    <name type="scientific">Candidatus Giovannonibacteria bacterium RIFCSPHIGHO2_02_FULL_46_20</name>
    <dbReference type="NCBI Taxonomy" id="1798338"/>
    <lineage>
        <taxon>Bacteria</taxon>
        <taxon>Candidatus Giovannoniibacteriota</taxon>
    </lineage>
</organism>
<dbReference type="STRING" id="1798338.A3J56_02290"/>
<name>A0A1F5WEF5_9BACT</name>
<dbReference type="SUPFAM" id="SSF46785">
    <property type="entry name" value="Winged helix' DNA-binding domain"/>
    <property type="match status" value="1"/>
</dbReference>
<dbReference type="Proteomes" id="UP000178406">
    <property type="component" value="Unassembled WGS sequence"/>
</dbReference>